<evidence type="ECO:0000313" key="5">
    <source>
        <dbReference type="Proteomes" id="UP001396334"/>
    </source>
</evidence>
<keyword evidence="3" id="KW-0862">Zinc</keyword>
<accession>A0ABR2PHC2</accession>
<dbReference type="Proteomes" id="UP001396334">
    <property type="component" value="Unassembled WGS sequence"/>
</dbReference>
<organism evidence="4 5">
    <name type="scientific">Hibiscus sabdariffa</name>
    <name type="common">roselle</name>
    <dbReference type="NCBI Taxonomy" id="183260"/>
    <lineage>
        <taxon>Eukaryota</taxon>
        <taxon>Viridiplantae</taxon>
        <taxon>Streptophyta</taxon>
        <taxon>Embryophyta</taxon>
        <taxon>Tracheophyta</taxon>
        <taxon>Spermatophyta</taxon>
        <taxon>Magnoliopsida</taxon>
        <taxon>eudicotyledons</taxon>
        <taxon>Gunneridae</taxon>
        <taxon>Pentapetalae</taxon>
        <taxon>rosids</taxon>
        <taxon>malvids</taxon>
        <taxon>Malvales</taxon>
        <taxon>Malvaceae</taxon>
        <taxon>Malvoideae</taxon>
        <taxon>Hibiscus</taxon>
    </lineage>
</organism>
<keyword evidence="2" id="KW-0863">Zinc-finger</keyword>
<evidence type="ECO:0000256" key="2">
    <source>
        <dbReference type="ARBA" id="ARBA00022771"/>
    </source>
</evidence>
<evidence type="ECO:0000313" key="4">
    <source>
        <dbReference type="EMBL" id="KAK8987661.1"/>
    </source>
</evidence>
<keyword evidence="1" id="KW-0479">Metal-binding</keyword>
<protein>
    <submittedName>
        <fullName evidence="4">Uncharacterized protein</fullName>
    </submittedName>
</protein>
<reference evidence="4 5" key="1">
    <citation type="journal article" date="2024" name="G3 (Bethesda)">
        <title>Genome assembly of Hibiscus sabdariffa L. provides insights into metabolisms of medicinal natural products.</title>
        <authorList>
            <person name="Kim T."/>
        </authorList>
    </citation>
    <scope>NUCLEOTIDE SEQUENCE [LARGE SCALE GENOMIC DNA]</scope>
    <source>
        <strain evidence="4">TK-2024</strain>
        <tissue evidence="4">Old leaves</tissue>
    </source>
</reference>
<dbReference type="PANTHER" id="PTHR42647">
    <property type="entry name" value="SBP (S-RIBONUCLEASE BINDING PROTEIN) FAMILY PROTEIN"/>
    <property type="match status" value="1"/>
</dbReference>
<evidence type="ECO:0000256" key="1">
    <source>
        <dbReference type="ARBA" id="ARBA00022723"/>
    </source>
</evidence>
<proteinExistence type="predicted"/>
<dbReference type="EMBL" id="JBBPBN010000060">
    <property type="protein sequence ID" value="KAK8987661.1"/>
    <property type="molecule type" value="Genomic_DNA"/>
</dbReference>
<comment type="caution">
    <text evidence="4">The sequence shown here is derived from an EMBL/GenBank/DDBJ whole genome shotgun (WGS) entry which is preliminary data.</text>
</comment>
<keyword evidence="5" id="KW-1185">Reference proteome</keyword>
<gene>
    <name evidence="4" type="ORF">V6N11_027406</name>
</gene>
<sequence length="80" mass="9604">MFLSLCDNVTTELDRQKEEFDQYIKMQQEHLTKGIRDLKQRHTDSFLAAVEKGVRKKLRAKDVELETMNHKNRELVERSR</sequence>
<dbReference type="PANTHER" id="PTHR42647:SF9">
    <property type="entry name" value="S-RIBONUCLEASE BINDING PROTEIN SBP1-RELATED"/>
    <property type="match status" value="1"/>
</dbReference>
<name>A0ABR2PHC2_9ROSI</name>
<evidence type="ECO:0000256" key="3">
    <source>
        <dbReference type="ARBA" id="ARBA00022833"/>
    </source>
</evidence>